<keyword evidence="1" id="KW-1133">Transmembrane helix</keyword>
<keyword evidence="1" id="KW-0472">Membrane</keyword>
<evidence type="ECO:0000313" key="3">
    <source>
        <dbReference type="Proteomes" id="UP000478090"/>
    </source>
</evidence>
<comment type="caution">
    <text evidence="2">The sequence shown here is derived from an EMBL/GenBank/DDBJ whole genome shotgun (WGS) entry which is preliminary data.</text>
</comment>
<feature type="transmembrane region" description="Helical" evidence="1">
    <location>
        <begin position="128"/>
        <end position="151"/>
    </location>
</feature>
<gene>
    <name evidence="2" type="ORF">GTP27_15115</name>
</gene>
<reference evidence="2 3" key="1">
    <citation type="submission" date="2019-12" db="EMBL/GenBank/DDBJ databases">
        <title>Novel species isolated from a subtropical stream in China.</title>
        <authorList>
            <person name="Lu H."/>
        </authorList>
    </citation>
    <scope>NUCLEOTIDE SEQUENCE [LARGE SCALE GENOMIC DNA]</scope>
    <source>
        <strain evidence="2 3">CY13W</strain>
    </source>
</reference>
<evidence type="ECO:0000313" key="2">
    <source>
        <dbReference type="EMBL" id="MYM40655.1"/>
    </source>
</evidence>
<dbReference type="Proteomes" id="UP000478090">
    <property type="component" value="Unassembled WGS sequence"/>
</dbReference>
<keyword evidence="1" id="KW-0812">Transmembrane</keyword>
<feature type="transmembrane region" description="Helical" evidence="1">
    <location>
        <begin position="171"/>
        <end position="188"/>
    </location>
</feature>
<proteinExistence type="predicted"/>
<organism evidence="2 3">
    <name type="scientific">Duganella qianjiadongensis</name>
    <dbReference type="NCBI Taxonomy" id="2692176"/>
    <lineage>
        <taxon>Bacteria</taxon>
        <taxon>Pseudomonadati</taxon>
        <taxon>Pseudomonadota</taxon>
        <taxon>Betaproteobacteria</taxon>
        <taxon>Burkholderiales</taxon>
        <taxon>Oxalobacteraceae</taxon>
        <taxon>Telluria group</taxon>
        <taxon>Duganella</taxon>
    </lineage>
</organism>
<protein>
    <submittedName>
        <fullName evidence="2">Uncharacterized protein</fullName>
    </submittedName>
</protein>
<dbReference type="EMBL" id="WWCM01000010">
    <property type="protein sequence ID" value="MYM40655.1"/>
    <property type="molecule type" value="Genomic_DNA"/>
</dbReference>
<evidence type="ECO:0000256" key="1">
    <source>
        <dbReference type="SAM" id="Phobius"/>
    </source>
</evidence>
<accession>A0ABW9VMD3</accession>
<feature type="transmembrane region" description="Helical" evidence="1">
    <location>
        <begin position="219"/>
        <end position="237"/>
    </location>
</feature>
<keyword evidence="3" id="KW-1185">Reference proteome</keyword>
<sequence>MLASRSFSTTSVFVLRIEDVETFVQFLVQDLPRMKFSIKCSDTITRYFDNFGELKAYTNPERAAIQQLRIRAVDDTGEQTAVFMFNSDTHSNVTLSLDGEVDLVTKLNQYWEDFVAGRRPWYSWICTASWGMIVYGGWLLLAIIAILIMLAKTKAPIKWEWPKEGMPLEGWGKSFILGSIPALIVVAIERVKKTYFPTGTFAIGDGVNRHANQETVRTVIIAGFVISIITTVVLSWFI</sequence>
<dbReference type="RefSeq" id="WP_161040002.1">
    <property type="nucleotide sequence ID" value="NZ_WWCM01000010.1"/>
</dbReference>
<name>A0ABW9VMD3_9BURK</name>